<dbReference type="RefSeq" id="XP_014151228.1">
    <property type="nucleotide sequence ID" value="XM_014295753.1"/>
</dbReference>
<dbReference type="OrthoDB" id="566238at2759"/>
<dbReference type="Gene3D" id="3.40.1260.10">
    <property type="entry name" value="DsrEFH-like"/>
    <property type="match status" value="1"/>
</dbReference>
<dbReference type="SUPFAM" id="SSF75169">
    <property type="entry name" value="DsrEFH-like"/>
    <property type="match status" value="1"/>
</dbReference>
<dbReference type="EMBL" id="KQ242768">
    <property type="protein sequence ID" value="KNC77326.1"/>
    <property type="molecule type" value="Genomic_DNA"/>
</dbReference>
<evidence type="ECO:0000256" key="1">
    <source>
        <dbReference type="SAM" id="MobiDB-lite"/>
    </source>
</evidence>
<dbReference type="Proteomes" id="UP000054560">
    <property type="component" value="Unassembled WGS sequence"/>
</dbReference>
<dbReference type="PROSITE" id="PS50206">
    <property type="entry name" value="RHODANESE_3"/>
    <property type="match status" value="1"/>
</dbReference>
<dbReference type="Pfam" id="PF02635">
    <property type="entry name" value="DsrE"/>
    <property type="match status" value="1"/>
</dbReference>
<dbReference type="Gene3D" id="3.40.250.10">
    <property type="entry name" value="Rhodanese-like domain"/>
    <property type="match status" value="1"/>
</dbReference>
<sequence length="263" mass="28000">MCSTSKTGDMLKSIGASSGSDNNSGGGDSSGTFTILPSVVQANQDDYILIDVREKDEPEGAAQSLPKSIQYSLGHIIRDAADKAIEEKLGSEHKGKKIVCYCNIGYRSSIAVRELRRWGYEAVTLQLGITGWTNPAAVSPDYVYLLLDGHNVEKVTLVLSVINGAIANGMSAALILMGEGVDLVKKDTDSSAIAADSMVLGKPFKDVKVLLNGFVKKGGMVFCCKSCVVFRDLTFDDLASFVEPCQAPDVSRMQSTAKVSTTA</sequence>
<accession>A0A0L0FLG5</accession>
<dbReference type="InterPro" id="IPR036873">
    <property type="entry name" value="Rhodanese-like_dom_sf"/>
</dbReference>
<dbReference type="InterPro" id="IPR001763">
    <property type="entry name" value="Rhodanese-like_dom"/>
</dbReference>
<keyword evidence="4" id="KW-1185">Reference proteome</keyword>
<dbReference type="AlphaFoldDB" id="A0A0L0FLG5"/>
<evidence type="ECO:0000259" key="2">
    <source>
        <dbReference type="PROSITE" id="PS50206"/>
    </source>
</evidence>
<dbReference type="SUPFAM" id="SSF52821">
    <property type="entry name" value="Rhodanese/Cell cycle control phosphatase"/>
    <property type="match status" value="1"/>
</dbReference>
<feature type="region of interest" description="Disordered" evidence="1">
    <location>
        <begin position="1"/>
        <end position="28"/>
    </location>
</feature>
<dbReference type="STRING" id="667725.A0A0L0FLG5"/>
<dbReference type="InterPro" id="IPR027396">
    <property type="entry name" value="DsrEFH-like"/>
</dbReference>
<reference evidence="3 4" key="1">
    <citation type="submission" date="2011-02" db="EMBL/GenBank/DDBJ databases">
        <title>The Genome Sequence of Sphaeroforma arctica JP610.</title>
        <authorList>
            <consortium name="The Broad Institute Genome Sequencing Platform"/>
            <person name="Russ C."/>
            <person name="Cuomo C."/>
            <person name="Young S.K."/>
            <person name="Zeng Q."/>
            <person name="Gargeya S."/>
            <person name="Alvarado L."/>
            <person name="Berlin A."/>
            <person name="Chapman S.B."/>
            <person name="Chen Z."/>
            <person name="Freedman E."/>
            <person name="Gellesch M."/>
            <person name="Goldberg J."/>
            <person name="Griggs A."/>
            <person name="Gujja S."/>
            <person name="Heilman E."/>
            <person name="Heiman D."/>
            <person name="Howarth C."/>
            <person name="Mehta T."/>
            <person name="Neiman D."/>
            <person name="Pearson M."/>
            <person name="Roberts A."/>
            <person name="Saif S."/>
            <person name="Shea T."/>
            <person name="Shenoy N."/>
            <person name="Sisk P."/>
            <person name="Stolte C."/>
            <person name="Sykes S."/>
            <person name="White J."/>
            <person name="Yandava C."/>
            <person name="Burger G."/>
            <person name="Gray M.W."/>
            <person name="Holland P.W.H."/>
            <person name="King N."/>
            <person name="Lang F.B.F."/>
            <person name="Roger A.J."/>
            <person name="Ruiz-Trillo I."/>
            <person name="Haas B."/>
            <person name="Nusbaum C."/>
            <person name="Birren B."/>
        </authorList>
    </citation>
    <scope>NUCLEOTIDE SEQUENCE [LARGE SCALE GENOMIC DNA]</scope>
    <source>
        <strain evidence="3 4">JP610</strain>
    </source>
</reference>
<dbReference type="SMART" id="SM00450">
    <property type="entry name" value="RHOD"/>
    <property type="match status" value="1"/>
</dbReference>
<dbReference type="GeneID" id="25910718"/>
<dbReference type="CDD" id="cd00158">
    <property type="entry name" value="RHOD"/>
    <property type="match status" value="1"/>
</dbReference>
<evidence type="ECO:0000313" key="3">
    <source>
        <dbReference type="EMBL" id="KNC77326.1"/>
    </source>
</evidence>
<feature type="domain" description="Rhodanese" evidence="2">
    <location>
        <begin position="43"/>
        <end position="134"/>
    </location>
</feature>
<dbReference type="InterPro" id="IPR003787">
    <property type="entry name" value="Sulphur_relay_DsrE/F-like"/>
</dbReference>
<protein>
    <recommendedName>
        <fullName evidence="2">Rhodanese domain-containing protein</fullName>
    </recommendedName>
</protein>
<gene>
    <name evidence="3" type="ORF">SARC_10214</name>
</gene>
<name>A0A0L0FLG5_9EUKA</name>
<evidence type="ECO:0000313" key="4">
    <source>
        <dbReference type="Proteomes" id="UP000054560"/>
    </source>
</evidence>
<organism evidence="3 4">
    <name type="scientific">Sphaeroforma arctica JP610</name>
    <dbReference type="NCBI Taxonomy" id="667725"/>
    <lineage>
        <taxon>Eukaryota</taxon>
        <taxon>Ichthyosporea</taxon>
        <taxon>Ichthyophonida</taxon>
        <taxon>Sphaeroforma</taxon>
    </lineage>
</organism>
<proteinExistence type="predicted"/>
<dbReference type="Pfam" id="PF00581">
    <property type="entry name" value="Rhodanese"/>
    <property type="match status" value="1"/>
</dbReference>